<dbReference type="InterPro" id="IPR019752">
    <property type="entry name" value="Pyrv/ketoisovalerate_OxRed_cat"/>
</dbReference>
<gene>
    <name evidence="4" type="ORF">D1869_03580</name>
    <name evidence="3" type="ORF">HNQ62_002621</name>
</gene>
<dbReference type="Pfam" id="PF01558">
    <property type="entry name" value="POR"/>
    <property type="match status" value="1"/>
</dbReference>
<dbReference type="Gene3D" id="3.40.920.10">
    <property type="entry name" value="Pyruvate-ferredoxin oxidoreductase, PFOR, domain III"/>
    <property type="match status" value="1"/>
</dbReference>
<keyword evidence="5" id="KW-1185">Reference proteome</keyword>
<dbReference type="InterPro" id="IPR052198">
    <property type="entry name" value="IorB_Oxidoreductase"/>
</dbReference>
<evidence type="ECO:0000313" key="3">
    <source>
        <dbReference type="EMBL" id="MBB5254847.1"/>
    </source>
</evidence>
<accession>A0A650CEV5</accession>
<dbReference type="EMBL" id="JACHFY010000027">
    <property type="protein sequence ID" value="MBB5254847.1"/>
    <property type="molecule type" value="Genomic_DNA"/>
</dbReference>
<reference evidence="4 5" key="1">
    <citation type="submission" date="2019-10" db="EMBL/GenBank/DDBJ databases">
        <title>Genome Sequences from Six Type Strain Members of the Archaeal Family Sulfolobaceae: Acidianus ambivalens, Acidianus infernus, Metallosphaera prunae, Stygiolobus azoricus, Sulfolobus metallicus, and Sulfurisphaera ohwakuensis.</title>
        <authorList>
            <person name="Counts J.A."/>
            <person name="Kelly R.M."/>
        </authorList>
    </citation>
    <scope>NUCLEOTIDE SEQUENCE [LARGE SCALE GENOMIC DNA]</scope>
    <source>
        <strain evidence="4 5">TA-1</strain>
    </source>
</reference>
<dbReference type="Proteomes" id="UP000427373">
    <property type="component" value="Chromosome"/>
</dbReference>
<feature type="domain" description="Pyruvate/ketoisovalerate oxidoreductase catalytic" evidence="2">
    <location>
        <begin position="12"/>
        <end position="167"/>
    </location>
</feature>
<evidence type="ECO:0000259" key="2">
    <source>
        <dbReference type="Pfam" id="PF01558"/>
    </source>
</evidence>
<dbReference type="PANTHER" id="PTHR43854">
    <property type="entry name" value="INDOLEPYRUVATE OXIDOREDUCTASE SUBUNIT IORB"/>
    <property type="match status" value="1"/>
</dbReference>
<dbReference type="PANTHER" id="PTHR43854:SF1">
    <property type="entry name" value="INDOLEPYRUVATE OXIDOREDUCTASE SUBUNIT IORB"/>
    <property type="match status" value="1"/>
</dbReference>
<evidence type="ECO:0000256" key="1">
    <source>
        <dbReference type="ARBA" id="ARBA00023002"/>
    </source>
</evidence>
<dbReference type="AlphaFoldDB" id="A0A650CEV5"/>
<organism evidence="4 5">
    <name type="scientific">Sulfurisphaera ohwakuensis</name>
    <dbReference type="NCBI Taxonomy" id="69656"/>
    <lineage>
        <taxon>Archaea</taxon>
        <taxon>Thermoproteota</taxon>
        <taxon>Thermoprotei</taxon>
        <taxon>Sulfolobales</taxon>
        <taxon>Sulfolobaceae</taxon>
        <taxon>Sulfurisphaera</taxon>
    </lineage>
</organism>
<dbReference type="InterPro" id="IPR002869">
    <property type="entry name" value="Pyrv_flavodox_OxRed_cen"/>
</dbReference>
<evidence type="ECO:0000313" key="4">
    <source>
        <dbReference type="EMBL" id="QGR16383.1"/>
    </source>
</evidence>
<proteinExistence type="predicted"/>
<dbReference type="EMBL" id="CP045484">
    <property type="protein sequence ID" value="QGR16383.1"/>
    <property type="molecule type" value="Genomic_DNA"/>
</dbReference>
<dbReference type="Proteomes" id="UP000582213">
    <property type="component" value="Unassembled WGS sequence"/>
</dbReference>
<evidence type="ECO:0000313" key="5">
    <source>
        <dbReference type="Proteomes" id="UP000427373"/>
    </source>
</evidence>
<sequence>MEKLDILIAGIGGQGVITLGKIIATSALISGVKALVAETHGLAQRGGAVNVHVRLGNVYSPLIKKADFLVALEATEALRNLSYADKETIVIVNERVERSVLPKVKMLSLDEIKERLKEYRAIYIPAERIAIDSGNPRGANIVMLSLLMEFGLKKLIDEDKLLSLLDEKNKRVYLAGKESITFLRIR</sequence>
<keyword evidence="1 3" id="KW-0560">Oxidoreductase</keyword>
<dbReference type="GeneID" id="95643126"/>
<dbReference type="GO" id="GO:0043805">
    <property type="term" value="F:indolepyruvate ferredoxin oxidoreductase activity"/>
    <property type="evidence" value="ECO:0007669"/>
    <property type="project" value="UniProtKB-EC"/>
</dbReference>
<name>A0A650CEV5_SULOH</name>
<protein>
    <submittedName>
        <fullName evidence="3">Indolepyruvate ferredoxin oxidoreductase beta subunit</fullName>
        <ecNumber evidence="3">1.2.7.8</ecNumber>
    </submittedName>
    <submittedName>
        <fullName evidence="4">Indolepyruvate oxidoreductase subunit beta</fullName>
    </submittedName>
</protein>
<dbReference type="SUPFAM" id="SSF53323">
    <property type="entry name" value="Pyruvate-ferredoxin oxidoreductase, PFOR, domain III"/>
    <property type="match status" value="1"/>
</dbReference>
<evidence type="ECO:0000313" key="6">
    <source>
        <dbReference type="Proteomes" id="UP000582213"/>
    </source>
</evidence>
<dbReference type="NCBIfam" id="NF005328">
    <property type="entry name" value="PRK06853.2-2"/>
    <property type="match status" value="1"/>
</dbReference>
<keyword evidence="4" id="KW-0670">Pyruvate</keyword>
<dbReference type="KEGG" id="soh:D1869_03580"/>
<reference evidence="3 6" key="2">
    <citation type="submission" date="2020-08" db="EMBL/GenBank/DDBJ databases">
        <title>Genomic Encyclopedia of Type Strains, Phase IV (KMG-IV): sequencing the most valuable type-strain genomes for metagenomic binning, comparative biology and taxonomic classification.</title>
        <authorList>
            <person name="Goeker M."/>
        </authorList>
    </citation>
    <scope>NUCLEOTIDE SEQUENCE [LARGE SCALE GENOMIC DNA]</scope>
    <source>
        <strain evidence="3 6">DSM 12421</strain>
    </source>
</reference>
<dbReference type="EC" id="1.2.7.8" evidence="3"/>
<dbReference type="RefSeq" id="WP_156013941.1">
    <property type="nucleotide sequence ID" value="NZ_AP031374.1"/>
</dbReference>
<dbReference type="OrthoDB" id="53326at2157"/>